<evidence type="ECO:0000313" key="2">
    <source>
        <dbReference type="Proteomes" id="UP001239111"/>
    </source>
</evidence>
<gene>
    <name evidence="1" type="ORF">QAD02_015505</name>
</gene>
<reference evidence="1" key="1">
    <citation type="submission" date="2023-04" db="EMBL/GenBank/DDBJ databases">
        <title>A chromosome-level genome assembly of the parasitoid wasp Eretmocerus hayati.</title>
        <authorList>
            <person name="Zhong Y."/>
            <person name="Liu S."/>
            <person name="Liu Y."/>
        </authorList>
    </citation>
    <scope>NUCLEOTIDE SEQUENCE</scope>
    <source>
        <strain evidence="1">ZJU_SS_LIU_2023</strain>
    </source>
</reference>
<organism evidence="1 2">
    <name type="scientific">Eretmocerus hayati</name>
    <dbReference type="NCBI Taxonomy" id="131215"/>
    <lineage>
        <taxon>Eukaryota</taxon>
        <taxon>Metazoa</taxon>
        <taxon>Ecdysozoa</taxon>
        <taxon>Arthropoda</taxon>
        <taxon>Hexapoda</taxon>
        <taxon>Insecta</taxon>
        <taxon>Pterygota</taxon>
        <taxon>Neoptera</taxon>
        <taxon>Endopterygota</taxon>
        <taxon>Hymenoptera</taxon>
        <taxon>Apocrita</taxon>
        <taxon>Proctotrupomorpha</taxon>
        <taxon>Chalcidoidea</taxon>
        <taxon>Aphelinidae</taxon>
        <taxon>Aphelininae</taxon>
        <taxon>Eretmocerus</taxon>
    </lineage>
</organism>
<keyword evidence="2" id="KW-1185">Reference proteome</keyword>
<sequence length="178" mass="19648">MVSCFERCGNIPQEITDRNNLRKIPNKVFIQSENLSNVCNPKPPISNWLFVFSDEAAEYIKLILFDSSSKFDVWYSQLGPIGLDKSGNVTIKIQAKPGSKQNNITDISAEAVGVAIAAPPREGEANTELVKYLSSVLNVRKSDVNLDRGARGRHKIIVVSGSSIEQVTQRLKSEISND</sequence>
<protein>
    <submittedName>
        <fullName evidence="1">Uncharacterized protein</fullName>
    </submittedName>
</protein>
<proteinExistence type="predicted"/>
<evidence type="ECO:0000313" key="1">
    <source>
        <dbReference type="EMBL" id="KAJ8679718.1"/>
    </source>
</evidence>
<dbReference type="EMBL" id="CM056742">
    <property type="protein sequence ID" value="KAJ8679718.1"/>
    <property type="molecule type" value="Genomic_DNA"/>
</dbReference>
<comment type="caution">
    <text evidence="1">The sequence shown here is derived from an EMBL/GenBank/DDBJ whole genome shotgun (WGS) entry which is preliminary data.</text>
</comment>
<accession>A0ACC2P8G1</accession>
<name>A0ACC2P8G1_9HYME</name>
<dbReference type="Proteomes" id="UP001239111">
    <property type="component" value="Chromosome 2"/>
</dbReference>